<dbReference type="Gene3D" id="3.10.180.10">
    <property type="entry name" value="2,3-Dihydroxybiphenyl 1,2-Dioxygenase, domain 1"/>
    <property type="match status" value="1"/>
</dbReference>
<accession>A0A521DT65</accession>
<keyword evidence="3" id="KW-0560">Oxidoreductase</keyword>
<reference evidence="3 4" key="1">
    <citation type="submission" date="2017-05" db="EMBL/GenBank/DDBJ databases">
        <authorList>
            <person name="Varghese N."/>
            <person name="Submissions S."/>
        </authorList>
    </citation>
    <scope>NUCLEOTIDE SEQUENCE [LARGE SCALE GENOMIC DNA]</scope>
    <source>
        <strain evidence="3 4">DSM 19036</strain>
    </source>
</reference>
<dbReference type="AlphaFoldDB" id="A0A521DT65"/>
<protein>
    <submittedName>
        <fullName evidence="3">Catechol 2,3-dioxygenase</fullName>
    </submittedName>
</protein>
<dbReference type="Pfam" id="PF00903">
    <property type="entry name" value="Glyoxalase"/>
    <property type="match status" value="1"/>
</dbReference>
<dbReference type="InterPro" id="IPR004360">
    <property type="entry name" value="Glyas_Fos-R_dOase_dom"/>
</dbReference>
<feature type="domain" description="VOC" evidence="2">
    <location>
        <begin position="8"/>
        <end position="124"/>
    </location>
</feature>
<name>A0A521DT65_9SPHI</name>
<evidence type="ECO:0000313" key="3">
    <source>
        <dbReference type="EMBL" id="SMO74906.1"/>
    </source>
</evidence>
<evidence type="ECO:0000259" key="2">
    <source>
        <dbReference type="PROSITE" id="PS51819"/>
    </source>
</evidence>
<dbReference type="InterPro" id="IPR051332">
    <property type="entry name" value="Fosfomycin_Res_Enzymes"/>
</dbReference>
<dbReference type="EMBL" id="FXTN01000006">
    <property type="protein sequence ID" value="SMO74906.1"/>
    <property type="molecule type" value="Genomic_DNA"/>
</dbReference>
<dbReference type="CDD" id="cd06587">
    <property type="entry name" value="VOC"/>
    <property type="match status" value="1"/>
</dbReference>
<keyword evidence="3" id="KW-0223">Dioxygenase</keyword>
<dbReference type="PANTHER" id="PTHR36113">
    <property type="entry name" value="LYASE, PUTATIVE-RELATED-RELATED"/>
    <property type="match status" value="1"/>
</dbReference>
<sequence>MNSKLRPGINHIEFWVSDLEQSIKFYYSFLSLIGWKKISDLSFSDGMMIIYFIEMKGVEKVRSLGIRHLCFQATEKGQVDQVSQALAILGAEVIRGPKIMPYSKDYYTIDFYDPDGQVIEVAHTPFSNMGS</sequence>
<dbReference type="PROSITE" id="PS51819">
    <property type="entry name" value="VOC"/>
    <property type="match status" value="1"/>
</dbReference>
<dbReference type="PANTHER" id="PTHR36113:SF6">
    <property type="entry name" value="FOSFOMYCIN RESISTANCE PROTEIN FOSX"/>
    <property type="match status" value="1"/>
</dbReference>
<dbReference type="RefSeq" id="WP_142528611.1">
    <property type="nucleotide sequence ID" value="NZ_CBCSJO010000006.1"/>
</dbReference>
<organism evidence="3 4">
    <name type="scientific">Pedobacter westerhofensis</name>
    <dbReference type="NCBI Taxonomy" id="425512"/>
    <lineage>
        <taxon>Bacteria</taxon>
        <taxon>Pseudomonadati</taxon>
        <taxon>Bacteroidota</taxon>
        <taxon>Sphingobacteriia</taxon>
        <taxon>Sphingobacteriales</taxon>
        <taxon>Sphingobacteriaceae</taxon>
        <taxon>Pedobacter</taxon>
    </lineage>
</organism>
<dbReference type="OrthoDB" id="9789012at2"/>
<keyword evidence="1" id="KW-0479">Metal-binding</keyword>
<dbReference type="InterPro" id="IPR029068">
    <property type="entry name" value="Glyas_Bleomycin-R_OHBP_Dase"/>
</dbReference>
<dbReference type="GO" id="GO:0051213">
    <property type="term" value="F:dioxygenase activity"/>
    <property type="evidence" value="ECO:0007669"/>
    <property type="project" value="UniProtKB-KW"/>
</dbReference>
<proteinExistence type="predicted"/>
<dbReference type="Proteomes" id="UP000320300">
    <property type="component" value="Unassembled WGS sequence"/>
</dbReference>
<gene>
    <name evidence="3" type="ORF">SAMN06265348_106144</name>
</gene>
<dbReference type="GO" id="GO:0046872">
    <property type="term" value="F:metal ion binding"/>
    <property type="evidence" value="ECO:0007669"/>
    <property type="project" value="UniProtKB-KW"/>
</dbReference>
<dbReference type="InterPro" id="IPR037523">
    <property type="entry name" value="VOC_core"/>
</dbReference>
<evidence type="ECO:0000256" key="1">
    <source>
        <dbReference type="ARBA" id="ARBA00022723"/>
    </source>
</evidence>
<dbReference type="SUPFAM" id="SSF54593">
    <property type="entry name" value="Glyoxalase/Bleomycin resistance protein/Dihydroxybiphenyl dioxygenase"/>
    <property type="match status" value="1"/>
</dbReference>
<evidence type="ECO:0000313" key="4">
    <source>
        <dbReference type="Proteomes" id="UP000320300"/>
    </source>
</evidence>
<keyword evidence="4" id="KW-1185">Reference proteome</keyword>